<evidence type="ECO:0000313" key="2">
    <source>
        <dbReference type="Proteomes" id="UP000294360"/>
    </source>
</evidence>
<proteinExistence type="predicted"/>
<keyword evidence="1" id="KW-0614">Plasmid</keyword>
<sequence length="86" mass="9531">MWRTEDRLHREGCGALRVEATIGGALWRLKTPRRPRISAPAAAAPRQNLRQLQDMPMRLIGLSDQNALNSSISSSSGRANFCSISR</sequence>
<dbReference type="KEGG" id="mtun:MTUNDRAET4_0342.1"/>
<geneLocation type="plasmid" evidence="1 2">
    <name>2</name>
</geneLocation>
<organism evidence="1 2">
    <name type="scientific">Methylocella tundrae</name>
    <dbReference type="NCBI Taxonomy" id="227605"/>
    <lineage>
        <taxon>Bacteria</taxon>
        <taxon>Pseudomonadati</taxon>
        <taxon>Pseudomonadota</taxon>
        <taxon>Alphaproteobacteria</taxon>
        <taxon>Hyphomicrobiales</taxon>
        <taxon>Beijerinckiaceae</taxon>
        <taxon>Methylocella</taxon>
    </lineage>
</organism>
<gene>
    <name evidence="1" type="ORF">MTUNDRAET4_0342</name>
</gene>
<accession>A0A4U8Z7A5</accession>
<reference evidence="1 2" key="1">
    <citation type="submission" date="2019-03" db="EMBL/GenBank/DDBJ databases">
        <authorList>
            <person name="Kox A.R. M."/>
        </authorList>
    </citation>
    <scope>NUCLEOTIDE SEQUENCE [LARGE SCALE GENOMIC DNA]</scope>
    <source>
        <strain evidence="1">MTUNDRAET4 annotated genome</strain>
        <plasmid evidence="2">2</plasmid>
    </source>
</reference>
<protein>
    <submittedName>
        <fullName evidence="1">Uncharacterized protein</fullName>
    </submittedName>
</protein>
<dbReference type="AlphaFoldDB" id="A0A4U8Z7A5"/>
<dbReference type="Proteomes" id="UP000294360">
    <property type="component" value="Plasmid 2"/>
</dbReference>
<evidence type="ECO:0000313" key="1">
    <source>
        <dbReference type="EMBL" id="VFU16728.1"/>
    </source>
</evidence>
<name>A0A4U8Z7A5_METTU</name>
<dbReference type="EMBL" id="LR536451">
    <property type="protein sequence ID" value="VFU16728.1"/>
    <property type="molecule type" value="Genomic_DNA"/>
</dbReference>